<dbReference type="Pfam" id="PF24321">
    <property type="entry name" value="DUF7493"/>
    <property type="match status" value="1"/>
</dbReference>
<dbReference type="Gene3D" id="3.40.50.10330">
    <property type="entry name" value="Probable inorganic polyphosphate/atp-NAD kinase, domain 1"/>
    <property type="match status" value="1"/>
</dbReference>
<dbReference type="GO" id="GO:0016020">
    <property type="term" value="C:membrane"/>
    <property type="evidence" value="ECO:0007669"/>
    <property type="project" value="TreeGrafter"/>
</dbReference>
<evidence type="ECO:0000259" key="1">
    <source>
        <dbReference type="PROSITE" id="PS50146"/>
    </source>
</evidence>
<dbReference type="Proteomes" id="UP000326877">
    <property type="component" value="Unassembled WGS sequence"/>
</dbReference>
<dbReference type="EMBL" id="ML735255">
    <property type="protein sequence ID" value="KAE8390378.1"/>
    <property type="molecule type" value="Genomic_DNA"/>
</dbReference>
<dbReference type="InterPro" id="IPR050187">
    <property type="entry name" value="Lipid_Phosphate_FormReg"/>
</dbReference>
<feature type="domain" description="DAGKc" evidence="1">
    <location>
        <begin position="107"/>
        <end position="159"/>
    </location>
</feature>
<evidence type="ECO:0000313" key="2">
    <source>
        <dbReference type="EMBL" id="KAE8390378.1"/>
    </source>
</evidence>
<reference evidence="2" key="1">
    <citation type="submission" date="2019-04" db="EMBL/GenBank/DDBJ databases">
        <title>Friends and foes A comparative genomics studyof 23 Aspergillus species from section Flavi.</title>
        <authorList>
            <consortium name="DOE Joint Genome Institute"/>
            <person name="Kjaerbolling I."/>
            <person name="Vesth T."/>
            <person name="Frisvad J.C."/>
            <person name="Nybo J.L."/>
            <person name="Theobald S."/>
            <person name="Kildgaard S."/>
            <person name="Isbrandt T."/>
            <person name="Kuo A."/>
            <person name="Sato A."/>
            <person name="Lyhne E.K."/>
            <person name="Kogle M.E."/>
            <person name="Wiebenga A."/>
            <person name="Kun R.S."/>
            <person name="Lubbers R.J."/>
            <person name="Makela M.R."/>
            <person name="Barry K."/>
            <person name="Chovatia M."/>
            <person name="Clum A."/>
            <person name="Daum C."/>
            <person name="Haridas S."/>
            <person name="He G."/>
            <person name="LaButti K."/>
            <person name="Lipzen A."/>
            <person name="Mondo S."/>
            <person name="Riley R."/>
            <person name="Salamov A."/>
            <person name="Simmons B.A."/>
            <person name="Magnuson J.K."/>
            <person name="Henrissat B."/>
            <person name="Mortensen U.H."/>
            <person name="Larsen T.O."/>
            <person name="Devries R.P."/>
            <person name="Grigoriev I.V."/>
            <person name="Machida M."/>
            <person name="Baker S.E."/>
            <person name="Andersen M.R."/>
        </authorList>
    </citation>
    <scope>NUCLEOTIDE SEQUENCE [LARGE SCALE GENOMIC DNA]</scope>
    <source>
        <strain evidence="2">IBT 14317</strain>
    </source>
</reference>
<organism evidence="2">
    <name type="scientific">Petromyces alliaceus</name>
    <name type="common">Aspergillus alliaceus</name>
    <dbReference type="NCBI Taxonomy" id="209559"/>
    <lineage>
        <taxon>Eukaryota</taxon>
        <taxon>Fungi</taxon>
        <taxon>Dikarya</taxon>
        <taxon>Ascomycota</taxon>
        <taxon>Pezizomycotina</taxon>
        <taxon>Eurotiomycetes</taxon>
        <taxon>Eurotiomycetidae</taxon>
        <taxon>Eurotiales</taxon>
        <taxon>Aspergillaceae</taxon>
        <taxon>Aspergillus</taxon>
        <taxon>Aspergillus subgen. Circumdati</taxon>
    </lineage>
</organism>
<protein>
    <recommendedName>
        <fullName evidence="1">DAGKc domain-containing protein</fullName>
    </recommendedName>
</protein>
<dbReference type="PROSITE" id="PS50146">
    <property type="entry name" value="DAGK"/>
    <property type="match status" value="1"/>
</dbReference>
<dbReference type="InterPro" id="IPR017438">
    <property type="entry name" value="ATP-NAD_kinase_N"/>
</dbReference>
<sequence>MEHVKEQSVCQTVLHVEVAVLRLDEKGLTIEHEQNRATRHKIRRVRFLFVLWVEANVGQLKIQYAEERRKVLEVKRKVYQLLDPGTSSTRVQGWVQLLLDRAYGKSKARKHLKVFLNPLSGAGSAVKWYYQFADPLFTAAQCHVDLQETRSSGQAMVLT</sequence>
<dbReference type="AlphaFoldDB" id="A0A5N7C959"/>
<dbReference type="PANTHER" id="PTHR12358:SF31">
    <property type="entry name" value="ACYLGLYCEROL KINASE, MITOCHONDRIAL"/>
    <property type="match status" value="1"/>
</dbReference>
<dbReference type="GO" id="GO:0046512">
    <property type="term" value="P:sphingosine biosynthetic process"/>
    <property type="evidence" value="ECO:0007669"/>
    <property type="project" value="TreeGrafter"/>
</dbReference>
<dbReference type="GO" id="GO:0001727">
    <property type="term" value="F:lipid kinase activity"/>
    <property type="evidence" value="ECO:0007669"/>
    <property type="project" value="TreeGrafter"/>
</dbReference>
<dbReference type="InterPro" id="IPR001206">
    <property type="entry name" value="Diacylglycerol_kinase_cat_dom"/>
</dbReference>
<dbReference type="OrthoDB" id="3853857at2759"/>
<proteinExistence type="predicted"/>
<dbReference type="PANTHER" id="PTHR12358">
    <property type="entry name" value="SPHINGOSINE KINASE"/>
    <property type="match status" value="1"/>
</dbReference>
<dbReference type="InterPro" id="IPR055916">
    <property type="entry name" value="DUF7493"/>
</dbReference>
<gene>
    <name evidence="2" type="ORF">BDV23DRAFT_183480</name>
</gene>
<name>A0A5N7C959_PETAA</name>
<dbReference type="GO" id="GO:0016773">
    <property type="term" value="F:phosphotransferase activity, alcohol group as acceptor"/>
    <property type="evidence" value="ECO:0007669"/>
    <property type="project" value="UniProtKB-ARBA"/>
</dbReference>
<accession>A0A5N7C959</accession>
<dbReference type="GO" id="GO:0005737">
    <property type="term" value="C:cytoplasm"/>
    <property type="evidence" value="ECO:0007669"/>
    <property type="project" value="TreeGrafter"/>
</dbReference>